<dbReference type="AlphaFoldDB" id="A0AAD7BMI7"/>
<evidence type="ECO:0000256" key="3">
    <source>
        <dbReference type="ARBA" id="ARBA00022989"/>
    </source>
</evidence>
<dbReference type="PANTHER" id="PTHR33048">
    <property type="entry name" value="PTH11-LIKE INTEGRAL MEMBRANE PROTEIN (AFU_ORTHOLOGUE AFUA_5G11245)"/>
    <property type="match status" value="1"/>
</dbReference>
<keyword evidence="2 6" id="KW-0812">Transmembrane</keyword>
<evidence type="ECO:0000313" key="9">
    <source>
        <dbReference type="Proteomes" id="UP001221142"/>
    </source>
</evidence>
<evidence type="ECO:0000256" key="4">
    <source>
        <dbReference type="ARBA" id="ARBA00023136"/>
    </source>
</evidence>
<feature type="transmembrane region" description="Helical" evidence="6">
    <location>
        <begin position="111"/>
        <end position="134"/>
    </location>
</feature>
<dbReference type="PANTHER" id="PTHR33048:SF47">
    <property type="entry name" value="INTEGRAL MEMBRANE PROTEIN-RELATED"/>
    <property type="match status" value="1"/>
</dbReference>
<feature type="transmembrane region" description="Helical" evidence="6">
    <location>
        <begin position="154"/>
        <end position="178"/>
    </location>
</feature>
<evidence type="ECO:0000313" key="8">
    <source>
        <dbReference type="EMBL" id="KAJ7625577.1"/>
    </source>
</evidence>
<dbReference type="InterPro" id="IPR052337">
    <property type="entry name" value="SAT4-like"/>
</dbReference>
<feature type="domain" description="Rhodopsin" evidence="7">
    <location>
        <begin position="25"/>
        <end position="208"/>
    </location>
</feature>
<comment type="subcellular location">
    <subcellularLocation>
        <location evidence="1">Membrane</location>
        <topology evidence="1">Multi-pass membrane protein</topology>
    </subcellularLocation>
</comment>
<evidence type="ECO:0000256" key="1">
    <source>
        <dbReference type="ARBA" id="ARBA00004141"/>
    </source>
</evidence>
<keyword evidence="9" id="KW-1185">Reference proteome</keyword>
<protein>
    <recommendedName>
        <fullName evidence="7">Rhodopsin domain-containing protein</fullName>
    </recommendedName>
</protein>
<comment type="similarity">
    <text evidence="5">Belongs to the SAT4 family.</text>
</comment>
<keyword evidence="3 6" id="KW-1133">Transmembrane helix</keyword>
<organism evidence="8 9">
    <name type="scientific">Roridomyces roridus</name>
    <dbReference type="NCBI Taxonomy" id="1738132"/>
    <lineage>
        <taxon>Eukaryota</taxon>
        <taxon>Fungi</taxon>
        <taxon>Dikarya</taxon>
        <taxon>Basidiomycota</taxon>
        <taxon>Agaricomycotina</taxon>
        <taxon>Agaricomycetes</taxon>
        <taxon>Agaricomycetidae</taxon>
        <taxon>Agaricales</taxon>
        <taxon>Marasmiineae</taxon>
        <taxon>Mycenaceae</taxon>
        <taxon>Roridomyces</taxon>
    </lineage>
</organism>
<dbReference type="EMBL" id="JARKIF010000012">
    <property type="protein sequence ID" value="KAJ7625577.1"/>
    <property type="molecule type" value="Genomic_DNA"/>
</dbReference>
<dbReference type="InterPro" id="IPR049326">
    <property type="entry name" value="Rhodopsin_dom_fungi"/>
</dbReference>
<evidence type="ECO:0000256" key="6">
    <source>
        <dbReference type="SAM" id="Phobius"/>
    </source>
</evidence>
<dbReference type="Proteomes" id="UP001221142">
    <property type="component" value="Unassembled WGS sequence"/>
</dbReference>
<evidence type="ECO:0000259" key="7">
    <source>
        <dbReference type="Pfam" id="PF20684"/>
    </source>
</evidence>
<accession>A0AAD7BMI7</accession>
<name>A0AAD7BMI7_9AGAR</name>
<evidence type="ECO:0000256" key="5">
    <source>
        <dbReference type="ARBA" id="ARBA00038359"/>
    </source>
</evidence>
<reference evidence="8" key="1">
    <citation type="submission" date="2023-03" db="EMBL/GenBank/DDBJ databases">
        <title>Massive genome expansion in bonnet fungi (Mycena s.s.) driven by repeated elements and novel gene families across ecological guilds.</title>
        <authorList>
            <consortium name="Lawrence Berkeley National Laboratory"/>
            <person name="Harder C.B."/>
            <person name="Miyauchi S."/>
            <person name="Viragh M."/>
            <person name="Kuo A."/>
            <person name="Thoen E."/>
            <person name="Andreopoulos B."/>
            <person name="Lu D."/>
            <person name="Skrede I."/>
            <person name="Drula E."/>
            <person name="Henrissat B."/>
            <person name="Morin E."/>
            <person name="Kohler A."/>
            <person name="Barry K."/>
            <person name="LaButti K."/>
            <person name="Morin E."/>
            <person name="Salamov A."/>
            <person name="Lipzen A."/>
            <person name="Mereny Z."/>
            <person name="Hegedus B."/>
            <person name="Baldrian P."/>
            <person name="Stursova M."/>
            <person name="Weitz H."/>
            <person name="Taylor A."/>
            <person name="Grigoriev I.V."/>
            <person name="Nagy L.G."/>
            <person name="Martin F."/>
            <person name="Kauserud H."/>
        </authorList>
    </citation>
    <scope>NUCLEOTIDE SEQUENCE</scope>
    <source>
        <strain evidence="8">9284</strain>
    </source>
</reference>
<gene>
    <name evidence="8" type="ORF">FB45DRAFT_868776</name>
</gene>
<comment type="caution">
    <text evidence="8">The sequence shown here is derived from an EMBL/GenBank/DDBJ whole genome shotgun (WGS) entry which is preliminary data.</text>
</comment>
<keyword evidence="4 6" id="KW-0472">Membrane</keyword>
<dbReference type="Pfam" id="PF20684">
    <property type="entry name" value="Fung_rhodopsin"/>
    <property type="match status" value="1"/>
</dbReference>
<evidence type="ECO:0000256" key="2">
    <source>
        <dbReference type="ARBA" id="ARBA00022692"/>
    </source>
</evidence>
<feature type="transmembrane region" description="Helical" evidence="6">
    <location>
        <begin position="190"/>
        <end position="223"/>
    </location>
</feature>
<feature type="transmembrane region" description="Helical" evidence="6">
    <location>
        <begin position="41"/>
        <end position="61"/>
    </location>
</feature>
<dbReference type="GO" id="GO:0016020">
    <property type="term" value="C:membrane"/>
    <property type="evidence" value="ECO:0007669"/>
    <property type="project" value="UniProtKB-SubCell"/>
</dbReference>
<sequence>MADMPTIPHLRICVLPPLACLLTCFRLYVRYSHRTLWWDDLTAFFSSVLALVFVATFLLHIRDAAANPMSQNARVSVYYLLTEVFYGVTWTARTSMLFTVIRLCSGYLRKVLFYVTIGFFFVWVLLSAQLFWVCEGHSEWKSTPLAQCDLSREVAITLIITDVLCDAILVAAPVGLLWQTISERSLKFRLIAVFASTSIATAVSVSLFVANLTVVTALVMRLFTSETEIEHATDNRTTIAFKRRVRVTTFGGIETVPMPQEPPMVVQLDFPQMDHLAVGSTARKSTSLGDDGSESCEVIELRVLSPLYTLFEGLLSL</sequence>
<proteinExistence type="inferred from homology"/>
<feature type="transmembrane region" description="Helical" evidence="6">
    <location>
        <begin position="6"/>
        <end position="29"/>
    </location>
</feature>